<protein>
    <submittedName>
        <fullName evidence="2">Transmembrane protein, putative</fullName>
    </submittedName>
</protein>
<organism evidence="2 3">
    <name type="scientific">Tetrahymena thermophila (strain SB210)</name>
    <dbReference type="NCBI Taxonomy" id="312017"/>
    <lineage>
        <taxon>Eukaryota</taxon>
        <taxon>Sar</taxon>
        <taxon>Alveolata</taxon>
        <taxon>Ciliophora</taxon>
        <taxon>Intramacronucleata</taxon>
        <taxon>Oligohymenophorea</taxon>
        <taxon>Hymenostomatida</taxon>
        <taxon>Tetrahymenina</taxon>
        <taxon>Tetrahymenidae</taxon>
        <taxon>Tetrahymena</taxon>
    </lineage>
</organism>
<evidence type="ECO:0000313" key="2">
    <source>
        <dbReference type="EMBL" id="EAR91152.2"/>
    </source>
</evidence>
<keyword evidence="1" id="KW-1133">Transmembrane helix</keyword>
<sequence length="109" mass="13159">MKQINYNYDESMMSMKNDSIESFIKMQIIIQLIYVCNQYKKTNKLINISFVIYLFVCMFLFLVDENDNLLGLWEIGVKKKFLCEKKKKTNKNYENKQFLMQVNQQGKKE</sequence>
<dbReference type="InParanoid" id="Q230Y7"/>
<proteinExistence type="predicted"/>
<dbReference type="EMBL" id="GG662532">
    <property type="protein sequence ID" value="EAR91152.2"/>
    <property type="molecule type" value="Genomic_DNA"/>
</dbReference>
<keyword evidence="3" id="KW-1185">Reference proteome</keyword>
<feature type="transmembrane region" description="Helical" evidence="1">
    <location>
        <begin position="45"/>
        <end position="63"/>
    </location>
</feature>
<accession>Q230Y7</accession>
<dbReference type="HOGENOM" id="CLU_2228590_0_0_1"/>
<evidence type="ECO:0000256" key="1">
    <source>
        <dbReference type="SAM" id="Phobius"/>
    </source>
</evidence>
<gene>
    <name evidence="2" type="ORF">TTHERM_00433720</name>
</gene>
<dbReference type="GeneID" id="7834768"/>
<keyword evidence="1" id="KW-0472">Membrane</keyword>
<dbReference type="Proteomes" id="UP000009168">
    <property type="component" value="Unassembled WGS sequence"/>
</dbReference>
<keyword evidence="1 2" id="KW-0812">Transmembrane</keyword>
<evidence type="ECO:0000313" key="3">
    <source>
        <dbReference type="Proteomes" id="UP000009168"/>
    </source>
</evidence>
<dbReference type="KEGG" id="tet:TTHERM_00433720"/>
<name>Q230Y7_TETTS</name>
<dbReference type="RefSeq" id="XP_001011397.2">
    <property type="nucleotide sequence ID" value="XM_001011397.2"/>
</dbReference>
<reference evidence="3" key="1">
    <citation type="journal article" date="2006" name="PLoS Biol.">
        <title>Macronuclear genome sequence of the ciliate Tetrahymena thermophila, a model eukaryote.</title>
        <authorList>
            <person name="Eisen J.A."/>
            <person name="Coyne R.S."/>
            <person name="Wu M."/>
            <person name="Wu D."/>
            <person name="Thiagarajan M."/>
            <person name="Wortman J.R."/>
            <person name="Badger J.H."/>
            <person name="Ren Q."/>
            <person name="Amedeo P."/>
            <person name="Jones K.M."/>
            <person name="Tallon L.J."/>
            <person name="Delcher A.L."/>
            <person name="Salzberg S.L."/>
            <person name="Silva J.C."/>
            <person name="Haas B.J."/>
            <person name="Majoros W.H."/>
            <person name="Farzad M."/>
            <person name="Carlton J.M."/>
            <person name="Smith R.K. Jr."/>
            <person name="Garg J."/>
            <person name="Pearlman R.E."/>
            <person name="Karrer K.M."/>
            <person name="Sun L."/>
            <person name="Manning G."/>
            <person name="Elde N.C."/>
            <person name="Turkewitz A.P."/>
            <person name="Asai D.J."/>
            <person name="Wilkes D.E."/>
            <person name="Wang Y."/>
            <person name="Cai H."/>
            <person name="Collins K."/>
            <person name="Stewart B.A."/>
            <person name="Lee S.R."/>
            <person name="Wilamowska K."/>
            <person name="Weinberg Z."/>
            <person name="Ruzzo W.L."/>
            <person name="Wloga D."/>
            <person name="Gaertig J."/>
            <person name="Frankel J."/>
            <person name="Tsao C.-C."/>
            <person name="Gorovsky M.A."/>
            <person name="Keeling P.J."/>
            <person name="Waller R.F."/>
            <person name="Patron N.J."/>
            <person name="Cherry J.M."/>
            <person name="Stover N.A."/>
            <person name="Krieger C.J."/>
            <person name="del Toro C."/>
            <person name="Ryder H.F."/>
            <person name="Williamson S.C."/>
            <person name="Barbeau R.A."/>
            <person name="Hamilton E.P."/>
            <person name="Orias E."/>
        </authorList>
    </citation>
    <scope>NUCLEOTIDE SEQUENCE [LARGE SCALE GENOMIC DNA]</scope>
    <source>
        <strain evidence="3">SB210</strain>
    </source>
</reference>
<dbReference type="AlphaFoldDB" id="Q230Y7"/>